<reference evidence="2 3" key="1">
    <citation type="submission" date="2024-12" db="EMBL/GenBank/DDBJ databases">
        <authorList>
            <person name="Hu S."/>
        </authorList>
    </citation>
    <scope>NUCLEOTIDE SEQUENCE [LARGE SCALE GENOMIC DNA]</scope>
    <source>
        <strain evidence="2 3">P-25</strain>
    </source>
</reference>
<accession>A0ABW9JJD1</accession>
<feature type="region of interest" description="Disordered" evidence="1">
    <location>
        <begin position="27"/>
        <end position="49"/>
    </location>
</feature>
<evidence type="ECO:0000313" key="2">
    <source>
        <dbReference type="EMBL" id="MFN0291853.1"/>
    </source>
</evidence>
<proteinExistence type="predicted"/>
<dbReference type="Proteomes" id="UP001517367">
    <property type="component" value="Unassembled WGS sequence"/>
</dbReference>
<gene>
    <name evidence="2" type="ORF">E5L68_010640</name>
</gene>
<sequence>MKNQLYQLCLAFIEKRIATATEALQQAQEASNDDTKSSAGDKFETGREMAQQDINRNKQLLADAQQQKSVLLTLADVAETAKARSGNLVITNNGNFYISISAGQLQLAGQTYFAISAASPIGKMLIGKASGEQFDFNGKTYLIKEIT</sequence>
<dbReference type="RefSeq" id="WP_138730704.1">
    <property type="nucleotide sequence ID" value="NZ_SRMP02000015.1"/>
</dbReference>
<comment type="caution">
    <text evidence="2">The sequence shown here is derived from an EMBL/GenBank/DDBJ whole genome shotgun (WGS) entry which is preliminary data.</text>
</comment>
<feature type="compositionally biased region" description="Basic and acidic residues" evidence="1">
    <location>
        <begin position="33"/>
        <end position="47"/>
    </location>
</feature>
<evidence type="ECO:0000256" key="1">
    <source>
        <dbReference type="SAM" id="MobiDB-lite"/>
    </source>
</evidence>
<organism evidence="2 3">
    <name type="scientific">Pedobacter helvus</name>
    <dbReference type="NCBI Taxonomy" id="2563444"/>
    <lineage>
        <taxon>Bacteria</taxon>
        <taxon>Pseudomonadati</taxon>
        <taxon>Bacteroidota</taxon>
        <taxon>Sphingobacteriia</taxon>
        <taxon>Sphingobacteriales</taxon>
        <taxon>Sphingobacteriaceae</taxon>
        <taxon>Pedobacter</taxon>
    </lineage>
</organism>
<dbReference type="EMBL" id="SRMP02000015">
    <property type="protein sequence ID" value="MFN0291853.1"/>
    <property type="molecule type" value="Genomic_DNA"/>
</dbReference>
<evidence type="ECO:0000313" key="3">
    <source>
        <dbReference type="Proteomes" id="UP001517367"/>
    </source>
</evidence>
<name>A0ABW9JJD1_9SPHI</name>
<keyword evidence="3" id="KW-1185">Reference proteome</keyword>
<protein>
    <submittedName>
        <fullName evidence="2">3-oxoacyl-ACP synthase</fullName>
    </submittedName>
</protein>